<evidence type="ECO:0000256" key="12">
    <source>
        <dbReference type="ARBA" id="ARBA00051575"/>
    </source>
</evidence>
<dbReference type="InterPro" id="IPR006593">
    <property type="entry name" value="Cyt_b561/ferric_Rdtase_TM"/>
</dbReference>
<feature type="transmembrane region" description="Helical" evidence="13">
    <location>
        <begin position="12"/>
        <end position="35"/>
    </location>
</feature>
<keyword evidence="3" id="KW-0813">Transport</keyword>
<dbReference type="Pfam" id="PF03188">
    <property type="entry name" value="Cytochrom_B561"/>
    <property type="match status" value="1"/>
</dbReference>
<keyword evidence="7" id="KW-0249">Electron transport</keyword>
<comment type="cofactor">
    <cofactor evidence="1">
        <name>heme b</name>
        <dbReference type="ChEBI" id="CHEBI:60344"/>
    </cofactor>
</comment>
<sequence>MAAKTGSRIRMSATPLIIFAHLLVIAVTILILVWLLSFREGIAFESRSKEKIFNLHPLLMAIGFVLVAGEALMTYKTVPEGRGRERFYLILHCVALVAGTIGIYAAFKFHNELSMPNMNTFHSWIGMSTFCLFGSQFLLGVYSFMFPSADARARSRTTKRHMFFSVVVFLMAIISAETGLVERFTFLGLPHRQKDLIMSFTGHLILLSGAAVIVRTRSRMVQALVCTVIFLSAILSAEFETVTHLTLRRRQEAAIINNTGILILLYGVAVCLALILPGHQ</sequence>
<reference evidence="15" key="2">
    <citation type="submission" date="2022-03" db="EMBL/GenBank/DDBJ databases">
        <title>Draft title - Genomic analysis of global carrot germplasm unveils the trajectory of domestication and the origin of high carotenoid orange carrot.</title>
        <authorList>
            <person name="Iorizzo M."/>
            <person name="Ellison S."/>
            <person name="Senalik D."/>
            <person name="Macko-Podgorni A."/>
            <person name="Grzebelus D."/>
            <person name="Bostan H."/>
            <person name="Rolling W."/>
            <person name="Curaba J."/>
            <person name="Simon P."/>
        </authorList>
    </citation>
    <scope>NUCLEOTIDE SEQUENCE</scope>
    <source>
        <tissue evidence="15">Leaf</tissue>
    </source>
</reference>
<keyword evidence="9" id="KW-0408">Iron</keyword>
<feature type="transmembrane region" description="Helical" evidence="13">
    <location>
        <begin position="87"/>
        <end position="107"/>
    </location>
</feature>
<keyword evidence="6" id="KW-0479">Metal-binding</keyword>
<feature type="transmembrane region" description="Helical" evidence="13">
    <location>
        <begin position="161"/>
        <end position="181"/>
    </location>
</feature>
<keyword evidence="10 13" id="KW-0472">Membrane</keyword>
<dbReference type="GO" id="GO:0140571">
    <property type="term" value="F:transmembrane ascorbate ferrireductase activity"/>
    <property type="evidence" value="ECO:0007669"/>
    <property type="project" value="UniProtKB-EC"/>
</dbReference>
<dbReference type="PANTHER" id="PTHR10106">
    <property type="entry name" value="CYTOCHROME B561-RELATED"/>
    <property type="match status" value="1"/>
</dbReference>
<gene>
    <name evidence="15" type="ORF">DCAR_0727013</name>
</gene>
<keyword evidence="4" id="KW-0349">Heme</keyword>
<keyword evidence="16" id="KW-1185">Reference proteome</keyword>
<evidence type="ECO:0000256" key="9">
    <source>
        <dbReference type="ARBA" id="ARBA00023004"/>
    </source>
</evidence>
<evidence type="ECO:0000256" key="3">
    <source>
        <dbReference type="ARBA" id="ARBA00022448"/>
    </source>
</evidence>
<evidence type="ECO:0000313" key="15">
    <source>
        <dbReference type="EMBL" id="WOH07581.1"/>
    </source>
</evidence>
<comment type="subcellular location">
    <subcellularLocation>
        <location evidence="2">Membrane</location>
        <topology evidence="2">Multi-pass membrane protein</topology>
    </subcellularLocation>
</comment>
<evidence type="ECO:0000256" key="5">
    <source>
        <dbReference type="ARBA" id="ARBA00022692"/>
    </source>
</evidence>
<dbReference type="PROSITE" id="PS50939">
    <property type="entry name" value="CYTOCHROME_B561"/>
    <property type="match status" value="1"/>
</dbReference>
<evidence type="ECO:0000256" key="11">
    <source>
        <dbReference type="ARBA" id="ARBA00024225"/>
    </source>
</evidence>
<keyword evidence="5 13" id="KW-0812">Transmembrane</keyword>
<dbReference type="EMBL" id="CP093349">
    <property type="protein sequence ID" value="WOH07581.1"/>
    <property type="molecule type" value="Genomic_DNA"/>
</dbReference>
<dbReference type="Gene3D" id="1.20.120.1770">
    <property type="match status" value="1"/>
</dbReference>
<evidence type="ECO:0000256" key="2">
    <source>
        <dbReference type="ARBA" id="ARBA00004141"/>
    </source>
</evidence>
<dbReference type="SMART" id="SM00665">
    <property type="entry name" value="B561"/>
    <property type="match status" value="1"/>
</dbReference>
<evidence type="ECO:0000256" key="13">
    <source>
        <dbReference type="SAM" id="Phobius"/>
    </source>
</evidence>
<evidence type="ECO:0000256" key="7">
    <source>
        <dbReference type="ARBA" id="ARBA00022982"/>
    </source>
</evidence>
<organism evidence="15 16">
    <name type="scientific">Daucus carota subsp. sativus</name>
    <name type="common">Carrot</name>
    <dbReference type="NCBI Taxonomy" id="79200"/>
    <lineage>
        <taxon>Eukaryota</taxon>
        <taxon>Viridiplantae</taxon>
        <taxon>Streptophyta</taxon>
        <taxon>Embryophyta</taxon>
        <taxon>Tracheophyta</taxon>
        <taxon>Spermatophyta</taxon>
        <taxon>Magnoliopsida</taxon>
        <taxon>eudicotyledons</taxon>
        <taxon>Gunneridae</taxon>
        <taxon>Pentapetalae</taxon>
        <taxon>asterids</taxon>
        <taxon>campanulids</taxon>
        <taxon>Apiales</taxon>
        <taxon>Apiaceae</taxon>
        <taxon>Apioideae</taxon>
        <taxon>Scandiceae</taxon>
        <taxon>Daucinae</taxon>
        <taxon>Daucus</taxon>
        <taxon>Daucus sect. Daucus</taxon>
    </lineage>
</organism>
<feature type="transmembrane region" description="Helical" evidence="13">
    <location>
        <begin position="55"/>
        <end position="75"/>
    </location>
</feature>
<dbReference type="KEGG" id="dcr:108194423"/>
<dbReference type="GO" id="GO:0016020">
    <property type="term" value="C:membrane"/>
    <property type="evidence" value="ECO:0007669"/>
    <property type="project" value="UniProtKB-SubCell"/>
</dbReference>
<dbReference type="AlphaFoldDB" id="A0AAF1B8V0"/>
<feature type="domain" description="Cytochrome b561" evidence="14">
    <location>
        <begin position="19"/>
        <end position="217"/>
    </location>
</feature>
<dbReference type="FunFam" id="1.20.120.1770:FF:000001">
    <property type="entry name" value="Cytochrome b reductase 1"/>
    <property type="match status" value="1"/>
</dbReference>
<evidence type="ECO:0000313" key="16">
    <source>
        <dbReference type="Proteomes" id="UP000077755"/>
    </source>
</evidence>
<evidence type="ECO:0000256" key="6">
    <source>
        <dbReference type="ARBA" id="ARBA00022723"/>
    </source>
</evidence>
<name>A0AAF1B8V0_DAUCS</name>
<dbReference type="InterPro" id="IPR043205">
    <property type="entry name" value="CYB561/CYBRD1-like"/>
</dbReference>
<feature type="transmembrane region" description="Helical" evidence="13">
    <location>
        <begin position="259"/>
        <end position="276"/>
    </location>
</feature>
<evidence type="ECO:0000256" key="1">
    <source>
        <dbReference type="ARBA" id="ARBA00001970"/>
    </source>
</evidence>
<protein>
    <recommendedName>
        <fullName evidence="11">ascorbate ferrireductase (transmembrane)</fullName>
        <ecNumber evidence="11">7.2.1.3</ecNumber>
    </recommendedName>
</protein>
<dbReference type="EC" id="7.2.1.3" evidence="11"/>
<evidence type="ECO:0000256" key="4">
    <source>
        <dbReference type="ARBA" id="ARBA00022617"/>
    </source>
</evidence>
<dbReference type="GO" id="GO:0046872">
    <property type="term" value="F:metal ion binding"/>
    <property type="evidence" value="ECO:0007669"/>
    <property type="project" value="UniProtKB-KW"/>
</dbReference>
<dbReference type="PANTHER" id="PTHR10106:SF43">
    <property type="entry name" value="CYTOCHROME B561 FAMILY PROTEIN, EXPRESSED"/>
    <property type="match status" value="1"/>
</dbReference>
<comment type="catalytic activity">
    <reaction evidence="12">
        <text>Fe(3+)(out) + L-ascorbate(in) = monodehydro-L-ascorbate radical(in) + Fe(2+)(out) + H(+)</text>
        <dbReference type="Rhea" id="RHEA:30403"/>
        <dbReference type="ChEBI" id="CHEBI:15378"/>
        <dbReference type="ChEBI" id="CHEBI:29033"/>
        <dbReference type="ChEBI" id="CHEBI:29034"/>
        <dbReference type="ChEBI" id="CHEBI:38290"/>
        <dbReference type="ChEBI" id="CHEBI:59513"/>
        <dbReference type="EC" id="7.2.1.3"/>
    </reaction>
</comment>
<feature type="transmembrane region" description="Helical" evidence="13">
    <location>
        <begin position="196"/>
        <end position="214"/>
    </location>
</feature>
<evidence type="ECO:0000256" key="10">
    <source>
        <dbReference type="ARBA" id="ARBA00023136"/>
    </source>
</evidence>
<dbReference type="Proteomes" id="UP000077755">
    <property type="component" value="Chromosome 7"/>
</dbReference>
<proteinExistence type="predicted"/>
<evidence type="ECO:0000256" key="8">
    <source>
        <dbReference type="ARBA" id="ARBA00022989"/>
    </source>
</evidence>
<evidence type="ECO:0000259" key="14">
    <source>
        <dbReference type="PROSITE" id="PS50939"/>
    </source>
</evidence>
<keyword evidence="8 13" id="KW-1133">Transmembrane helix</keyword>
<feature type="transmembrane region" description="Helical" evidence="13">
    <location>
        <begin position="127"/>
        <end position="149"/>
    </location>
</feature>
<accession>A0AAF1B8V0</accession>
<reference evidence="15" key="1">
    <citation type="journal article" date="2016" name="Nat. Genet.">
        <title>A high-quality carrot genome assembly provides new insights into carotenoid accumulation and asterid genome evolution.</title>
        <authorList>
            <person name="Iorizzo M."/>
            <person name="Ellison S."/>
            <person name="Senalik D."/>
            <person name="Zeng P."/>
            <person name="Satapoomin P."/>
            <person name="Huang J."/>
            <person name="Bowman M."/>
            <person name="Iovene M."/>
            <person name="Sanseverino W."/>
            <person name="Cavagnaro P."/>
            <person name="Yildiz M."/>
            <person name="Macko-Podgorni A."/>
            <person name="Moranska E."/>
            <person name="Grzebelus E."/>
            <person name="Grzebelus D."/>
            <person name="Ashrafi H."/>
            <person name="Zheng Z."/>
            <person name="Cheng S."/>
            <person name="Spooner D."/>
            <person name="Van Deynze A."/>
            <person name="Simon P."/>
        </authorList>
    </citation>
    <scope>NUCLEOTIDE SEQUENCE</scope>
    <source>
        <tissue evidence="15">Leaf</tissue>
    </source>
</reference>